<reference evidence="3 4" key="1">
    <citation type="submission" date="2018-04" db="EMBL/GenBank/DDBJ databases">
        <authorList>
            <person name="Huttner S."/>
            <person name="Dainat J."/>
        </authorList>
    </citation>
    <scope>NUCLEOTIDE SEQUENCE [LARGE SCALE GENOMIC DNA]</scope>
</reference>
<name>A0A446BDM0_9PEZI</name>
<feature type="coiled-coil region" evidence="1">
    <location>
        <begin position="60"/>
        <end position="195"/>
    </location>
</feature>
<gene>
    <name evidence="3" type="ORF">TT172_LOCUS2957</name>
</gene>
<accession>A0A446BDM0</accession>
<dbReference type="Proteomes" id="UP000289323">
    <property type="component" value="Unassembled WGS sequence"/>
</dbReference>
<evidence type="ECO:0000256" key="1">
    <source>
        <dbReference type="SAM" id="Coils"/>
    </source>
</evidence>
<organism evidence="3 4">
    <name type="scientific">Thermothielavioides terrestris</name>
    <dbReference type="NCBI Taxonomy" id="2587410"/>
    <lineage>
        <taxon>Eukaryota</taxon>
        <taxon>Fungi</taxon>
        <taxon>Dikarya</taxon>
        <taxon>Ascomycota</taxon>
        <taxon>Pezizomycotina</taxon>
        <taxon>Sordariomycetes</taxon>
        <taxon>Sordariomycetidae</taxon>
        <taxon>Sordariales</taxon>
        <taxon>Chaetomiaceae</taxon>
        <taxon>Thermothielavioides</taxon>
    </lineage>
</organism>
<evidence type="ECO:0000256" key="2">
    <source>
        <dbReference type="SAM" id="MobiDB-lite"/>
    </source>
</evidence>
<keyword evidence="1" id="KW-0175">Coiled coil</keyword>
<dbReference type="AlphaFoldDB" id="A0A446BDM0"/>
<evidence type="ECO:0000313" key="4">
    <source>
        <dbReference type="Proteomes" id="UP000289323"/>
    </source>
</evidence>
<evidence type="ECO:0000313" key="3">
    <source>
        <dbReference type="EMBL" id="SPQ20538.1"/>
    </source>
</evidence>
<feature type="compositionally biased region" description="Basic and acidic residues" evidence="2">
    <location>
        <begin position="9"/>
        <end position="22"/>
    </location>
</feature>
<protein>
    <submittedName>
        <fullName evidence="3">0ce156fd-493a-45c4-a571-0f390ce0187d</fullName>
    </submittedName>
</protein>
<feature type="region of interest" description="Disordered" evidence="2">
    <location>
        <begin position="1"/>
        <end position="36"/>
    </location>
</feature>
<dbReference type="EMBL" id="OUUZ01000004">
    <property type="protein sequence ID" value="SPQ20538.1"/>
    <property type="molecule type" value="Genomic_DNA"/>
</dbReference>
<proteinExistence type="predicted"/>
<sequence length="203" mass="24497">MPGHTRRVSFRDDFPPELEPRRTRGRSRPRSRSAERVHTILDDVAGDMPARERVVTREAYDKLLRENQFLNIQLREFEQSRTWVDELRRENRELRLAADCFSENEARKDDKLHALRKKYAKLETEVSELKTKVAHYTKKATRFEELYNEIKRSYDDAQRRLLIMRRNMDVLEAENRQLEQTKDALNQRLAIEERLNARRPTRF</sequence>